<feature type="binding site" description="axial binding residue" evidence="4">
    <location>
        <position position="457"/>
    </location>
    <ligand>
        <name>heme</name>
        <dbReference type="ChEBI" id="CHEBI:30413"/>
    </ligand>
    <ligandPart>
        <name>Fe</name>
        <dbReference type="ChEBI" id="CHEBI:18248"/>
    </ligandPart>
</feature>
<dbReference type="InterPro" id="IPR017972">
    <property type="entry name" value="Cyt_P450_CS"/>
</dbReference>
<organism evidence="6 7">
    <name type="scientific">Juglans regia</name>
    <name type="common">English walnut</name>
    <dbReference type="NCBI Taxonomy" id="51240"/>
    <lineage>
        <taxon>Eukaryota</taxon>
        <taxon>Viridiplantae</taxon>
        <taxon>Streptophyta</taxon>
        <taxon>Embryophyta</taxon>
        <taxon>Tracheophyta</taxon>
        <taxon>Spermatophyta</taxon>
        <taxon>Magnoliopsida</taxon>
        <taxon>eudicotyledons</taxon>
        <taxon>Gunneridae</taxon>
        <taxon>Pentapetalae</taxon>
        <taxon>rosids</taxon>
        <taxon>fabids</taxon>
        <taxon>Fagales</taxon>
        <taxon>Juglandaceae</taxon>
        <taxon>Juglans</taxon>
    </lineage>
</organism>
<proteinExistence type="inferred from homology"/>
<evidence type="ECO:0000256" key="1">
    <source>
        <dbReference type="ARBA" id="ARBA00010617"/>
    </source>
</evidence>
<evidence type="ECO:0000256" key="5">
    <source>
        <dbReference type="RuleBase" id="RU000461"/>
    </source>
</evidence>
<keyword evidence="2 4" id="KW-0479">Metal-binding</keyword>
<reference evidence="7" key="1">
    <citation type="submission" date="2025-08" db="UniProtKB">
        <authorList>
            <consortium name="RefSeq"/>
        </authorList>
    </citation>
    <scope>IDENTIFICATION</scope>
    <source>
        <tissue evidence="7">Leaves</tissue>
    </source>
</reference>
<keyword evidence="3 4" id="KW-0408">Iron</keyword>
<dbReference type="PRINTS" id="PR00463">
    <property type="entry name" value="EP450I"/>
</dbReference>
<comment type="similarity">
    <text evidence="1 5">Belongs to the cytochrome P450 family.</text>
</comment>
<dbReference type="GeneID" id="109005538"/>
<dbReference type="RefSeq" id="XP_018840073.2">
    <property type="nucleotide sequence ID" value="XM_018984528.2"/>
</dbReference>
<dbReference type="InterPro" id="IPR036396">
    <property type="entry name" value="Cyt_P450_sf"/>
</dbReference>
<comment type="cofactor">
    <cofactor evidence="4">
        <name>heme</name>
        <dbReference type="ChEBI" id="CHEBI:30413"/>
    </cofactor>
</comment>
<dbReference type="InterPro" id="IPR001128">
    <property type="entry name" value="Cyt_P450"/>
</dbReference>
<keyword evidence="5" id="KW-0503">Monooxygenase</keyword>
<dbReference type="PANTHER" id="PTHR47955:SF18">
    <property type="entry name" value="CYTOCHROME P450 71A1-LIKE"/>
    <property type="match status" value="1"/>
</dbReference>
<dbReference type="GO" id="GO:0020037">
    <property type="term" value="F:heme binding"/>
    <property type="evidence" value="ECO:0007669"/>
    <property type="project" value="InterPro"/>
</dbReference>
<dbReference type="GO" id="GO:0005506">
    <property type="term" value="F:iron ion binding"/>
    <property type="evidence" value="ECO:0007669"/>
    <property type="project" value="InterPro"/>
</dbReference>
<dbReference type="Gene3D" id="1.10.630.10">
    <property type="entry name" value="Cytochrome P450"/>
    <property type="match status" value="1"/>
</dbReference>
<sequence length="517" mass="58688">MDPMTFLLHKWWQELHISIPLNPSFLFSLLLLFSLLYFLKLSRGAKLNLPPSPPKLPIIGNLHQLGSLLHRSLHAISEKYGPLVLLQVGNTPFLVVSSSEIAREVLKGHDTVFSDRPQTRATNVLFYGCTDIAFCPYGEYWRHAKKICVLEILSQRRVQGFQFVREEETGEMVEKIQRSCKNGAAIDLGEMFVTISNNITCRSSLGQKYEGEEGSMSFEHLLRKAMGLVGAFCFGDFFPSLGWIDVLTGFSRRLRTTSKAINTALDQIIEEHEKRGDTDQSDRKDFVDILLYLQKNGMLEIDLTKENIKAILLDMFMGGTDTTASTMEWAMAELVKNPSVMRKAQEEVRAVVGKVKKAKVDEADIDQMDYLKCVVKETLRLHAPVMISRKSSASAKVEGYDIPPGTTILVNTWTIQRDPKLWDRPEEFLPERFINNPIDFKGHHDEFIPFGMGRRGCPGIAFAIIEAEYVLANLLYWFDWELPDGATLEQLDMSDMYRPIIGKKTPLLLVPLLHSPK</sequence>
<evidence type="ECO:0000256" key="3">
    <source>
        <dbReference type="ARBA" id="ARBA00023004"/>
    </source>
</evidence>
<name>A0A2I4G842_JUGRE</name>
<protein>
    <submittedName>
        <fullName evidence="7">Cytochrome P450 71A1-like</fullName>
    </submittedName>
</protein>
<dbReference type="Proteomes" id="UP000235220">
    <property type="component" value="Chromosome 2"/>
</dbReference>
<dbReference type="InterPro" id="IPR002401">
    <property type="entry name" value="Cyt_P450_E_grp-I"/>
</dbReference>
<dbReference type="OrthoDB" id="1055148at2759"/>
<keyword evidence="6" id="KW-1185">Reference proteome</keyword>
<evidence type="ECO:0000256" key="4">
    <source>
        <dbReference type="PIRSR" id="PIRSR602401-1"/>
    </source>
</evidence>
<evidence type="ECO:0000313" key="6">
    <source>
        <dbReference type="Proteomes" id="UP000235220"/>
    </source>
</evidence>
<dbReference type="FunFam" id="1.10.630.10:FF:000011">
    <property type="entry name" value="Cytochrome P450 83B1"/>
    <property type="match status" value="1"/>
</dbReference>
<dbReference type="Gramene" id="Jr02_02390_p1">
    <property type="protein sequence ID" value="cds.Jr02_02390_p1"/>
    <property type="gene ID" value="Jr02_02390"/>
</dbReference>
<evidence type="ECO:0000313" key="7">
    <source>
        <dbReference type="RefSeq" id="XP_018840073.2"/>
    </source>
</evidence>
<dbReference type="PRINTS" id="PR00385">
    <property type="entry name" value="P450"/>
</dbReference>
<evidence type="ECO:0000256" key="2">
    <source>
        <dbReference type="ARBA" id="ARBA00022723"/>
    </source>
</evidence>
<dbReference type="CDD" id="cd11072">
    <property type="entry name" value="CYP71-like"/>
    <property type="match status" value="1"/>
</dbReference>
<accession>A0A2I4G842</accession>
<dbReference type="GO" id="GO:0004497">
    <property type="term" value="F:monooxygenase activity"/>
    <property type="evidence" value="ECO:0007669"/>
    <property type="project" value="UniProtKB-KW"/>
</dbReference>
<dbReference type="AlphaFoldDB" id="A0A2I4G842"/>
<dbReference type="STRING" id="51240.A0A2I4G842"/>
<dbReference type="PANTHER" id="PTHR47955">
    <property type="entry name" value="CYTOCHROME P450 FAMILY 71 PROTEIN"/>
    <property type="match status" value="1"/>
</dbReference>
<dbReference type="PROSITE" id="PS00086">
    <property type="entry name" value="CYTOCHROME_P450"/>
    <property type="match status" value="1"/>
</dbReference>
<dbReference type="GO" id="GO:0016705">
    <property type="term" value="F:oxidoreductase activity, acting on paired donors, with incorporation or reduction of molecular oxygen"/>
    <property type="evidence" value="ECO:0007669"/>
    <property type="project" value="InterPro"/>
</dbReference>
<dbReference type="Pfam" id="PF00067">
    <property type="entry name" value="p450"/>
    <property type="match status" value="1"/>
</dbReference>
<dbReference type="KEGG" id="jre:109005538"/>
<keyword evidence="4 5" id="KW-0349">Heme</keyword>
<dbReference type="SUPFAM" id="SSF48264">
    <property type="entry name" value="Cytochrome P450"/>
    <property type="match status" value="1"/>
</dbReference>
<gene>
    <name evidence="7" type="primary">LOC109005538</name>
</gene>
<keyword evidence="5" id="KW-0560">Oxidoreductase</keyword>